<dbReference type="RefSeq" id="WP_107568101.1">
    <property type="nucleotide sequence ID" value="NZ_PYYB01000001.1"/>
</dbReference>
<gene>
    <name evidence="2" type="ORF">C7Y72_07230</name>
</gene>
<dbReference type="Proteomes" id="UP000240739">
    <property type="component" value="Unassembled WGS sequence"/>
</dbReference>
<protein>
    <recommendedName>
        <fullName evidence="4">DUF5666 domain-containing protein</fullName>
    </recommendedName>
</protein>
<comment type="caution">
    <text evidence="2">The sequence shown here is derived from an EMBL/GenBank/DDBJ whole genome shotgun (WGS) entry which is preliminary data.</text>
</comment>
<feature type="chain" id="PRO_5038988787" description="DUF5666 domain-containing protein" evidence="1">
    <location>
        <begin position="24"/>
        <end position="200"/>
    </location>
</feature>
<accession>A0A2T4UJN3</accession>
<reference evidence="2 3" key="1">
    <citation type="submission" date="2018-03" db="EMBL/GenBank/DDBJ databases">
        <title>Aquarubrobacter algicola gen. nov., sp. nov., a novel actinobacterium isolated from shallow eutrophic lake during the end of cyanobacterial harmful algal blooms.</title>
        <authorList>
            <person name="Chun S.J."/>
        </authorList>
    </citation>
    <scope>NUCLEOTIDE SEQUENCE [LARGE SCALE GENOMIC DNA]</scope>
    <source>
        <strain evidence="2 3">Seoho-28</strain>
    </source>
</reference>
<sequence length="200" mass="20278">MPRTTTFLTAALAAMALASPAVALAQSAPSLTDPAGDAVDRYGRTVDAADLREGSLRIEGDQLVARTRVTSLASFVSASTTLTIPVQNARPLDIGQVIELTVNAGDVNAGGYVGDANRDTFGSTGGVSVTGTATTDTATGVLTARYALEDINRALDAREGQRLGAGTSVSSLGATATARQRGLLPRAANDQASALGPFTL</sequence>
<dbReference type="AlphaFoldDB" id="A0A2T4UJN3"/>
<evidence type="ECO:0000313" key="2">
    <source>
        <dbReference type="EMBL" id="PTL59456.1"/>
    </source>
</evidence>
<name>A0A2T4UJN3_9ACTN</name>
<evidence type="ECO:0000313" key="3">
    <source>
        <dbReference type="Proteomes" id="UP000240739"/>
    </source>
</evidence>
<evidence type="ECO:0000256" key="1">
    <source>
        <dbReference type="SAM" id="SignalP"/>
    </source>
</evidence>
<feature type="signal peptide" evidence="1">
    <location>
        <begin position="1"/>
        <end position="23"/>
    </location>
</feature>
<dbReference type="EMBL" id="PYYB01000001">
    <property type="protein sequence ID" value="PTL59456.1"/>
    <property type="molecule type" value="Genomic_DNA"/>
</dbReference>
<keyword evidence="3" id="KW-1185">Reference proteome</keyword>
<proteinExistence type="predicted"/>
<evidence type="ECO:0008006" key="4">
    <source>
        <dbReference type="Google" id="ProtNLM"/>
    </source>
</evidence>
<organism evidence="2 3">
    <name type="scientific">Paraconexibacter algicola</name>
    <dbReference type="NCBI Taxonomy" id="2133960"/>
    <lineage>
        <taxon>Bacteria</taxon>
        <taxon>Bacillati</taxon>
        <taxon>Actinomycetota</taxon>
        <taxon>Thermoleophilia</taxon>
        <taxon>Solirubrobacterales</taxon>
        <taxon>Paraconexibacteraceae</taxon>
        <taxon>Paraconexibacter</taxon>
    </lineage>
</organism>
<keyword evidence="1" id="KW-0732">Signal</keyword>